<feature type="signal peptide" evidence="2">
    <location>
        <begin position="1"/>
        <end position="19"/>
    </location>
</feature>
<feature type="region of interest" description="Disordered" evidence="1">
    <location>
        <begin position="28"/>
        <end position="127"/>
    </location>
</feature>
<dbReference type="Proteomes" id="UP000768567">
    <property type="component" value="Unassembled WGS sequence"/>
</dbReference>
<evidence type="ECO:0000313" key="4">
    <source>
        <dbReference type="Proteomes" id="UP000768567"/>
    </source>
</evidence>
<reference evidence="3 4" key="1">
    <citation type="submission" date="2020-10" db="EMBL/GenBank/DDBJ databases">
        <title>ChiBAC.</title>
        <authorList>
            <person name="Zenner C."/>
            <person name="Hitch T.C.A."/>
            <person name="Clavel T."/>
        </authorList>
    </citation>
    <scope>NUCLEOTIDE SEQUENCE [LARGE SCALE GENOMIC DNA]</scope>
    <source>
        <strain evidence="3 4">DSM 109015</strain>
    </source>
</reference>
<accession>A0ABR9R5U8</accession>
<keyword evidence="2" id="KW-0732">Signal</keyword>
<dbReference type="RefSeq" id="WP_193502703.1">
    <property type="nucleotide sequence ID" value="NZ_JADCKC010000003.1"/>
</dbReference>
<evidence type="ECO:0008006" key="5">
    <source>
        <dbReference type="Google" id="ProtNLM"/>
    </source>
</evidence>
<evidence type="ECO:0000256" key="2">
    <source>
        <dbReference type="SAM" id="SignalP"/>
    </source>
</evidence>
<sequence>MARKHRLLKAVVLAAAAGAALLWLRSREQEHEHTKGPEADMDAAEAPKTAPACDDTEVPVQTPDAPQPAPAQPAETPAPDQPVPEQEQPAARPTVTYRPVRPQDGGPNANPVESHAEKPPVVDGKVDPTKIALPEDFADWDDLGCQG</sequence>
<keyword evidence="4" id="KW-1185">Reference proteome</keyword>
<comment type="caution">
    <text evidence="3">The sequence shown here is derived from an EMBL/GenBank/DDBJ whole genome shotgun (WGS) entry which is preliminary data.</text>
</comment>
<feature type="compositionally biased region" description="Basic and acidic residues" evidence="1">
    <location>
        <begin position="28"/>
        <end position="38"/>
    </location>
</feature>
<proteinExistence type="predicted"/>
<name>A0ABR9R5U8_9FIRM</name>
<protein>
    <recommendedName>
        <fullName evidence="5">Secreted protein</fullName>
    </recommendedName>
</protein>
<feature type="compositionally biased region" description="Basic and acidic residues" evidence="1">
    <location>
        <begin position="114"/>
        <end position="127"/>
    </location>
</feature>
<dbReference type="EMBL" id="JADCKC010000003">
    <property type="protein sequence ID" value="MBE5038506.1"/>
    <property type="molecule type" value="Genomic_DNA"/>
</dbReference>
<evidence type="ECO:0000256" key="1">
    <source>
        <dbReference type="SAM" id="MobiDB-lite"/>
    </source>
</evidence>
<organism evidence="3 4">
    <name type="scientific">Gemmiger gallinarum</name>
    <dbReference type="NCBI Taxonomy" id="2779354"/>
    <lineage>
        <taxon>Bacteria</taxon>
        <taxon>Bacillati</taxon>
        <taxon>Bacillota</taxon>
        <taxon>Clostridia</taxon>
        <taxon>Eubacteriales</taxon>
        <taxon>Gemmiger</taxon>
    </lineage>
</organism>
<gene>
    <name evidence="3" type="ORF">INF35_11980</name>
</gene>
<feature type="chain" id="PRO_5046462745" description="Secreted protein" evidence="2">
    <location>
        <begin position="20"/>
        <end position="147"/>
    </location>
</feature>
<evidence type="ECO:0000313" key="3">
    <source>
        <dbReference type="EMBL" id="MBE5038506.1"/>
    </source>
</evidence>